<evidence type="ECO:0000313" key="3">
    <source>
        <dbReference type="EMBL" id="KAK0443932.1"/>
    </source>
</evidence>
<reference evidence="3" key="1">
    <citation type="submission" date="2023-06" db="EMBL/GenBank/DDBJ databases">
        <authorList>
            <consortium name="Lawrence Berkeley National Laboratory"/>
            <person name="Ahrendt S."/>
            <person name="Sahu N."/>
            <person name="Indic B."/>
            <person name="Wong-Bajracharya J."/>
            <person name="Merenyi Z."/>
            <person name="Ke H.-M."/>
            <person name="Monk M."/>
            <person name="Kocsube S."/>
            <person name="Drula E."/>
            <person name="Lipzen A."/>
            <person name="Balint B."/>
            <person name="Henrissat B."/>
            <person name="Andreopoulos B."/>
            <person name="Martin F.M."/>
            <person name="Harder C.B."/>
            <person name="Rigling D."/>
            <person name="Ford K.L."/>
            <person name="Foster G.D."/>
            <person name="Pangilinan J."/>
            <person name="Papanicolaou A."/>
            <person name="Barry K."/>
            <person name="LaButti K."/>
            <person name="Viragh M."/>
            <person name="Koriabine M."/>
            <person name="Yan M."/>
            <person name="Riley R."/>
            <person name="Champramary S."/>
            <person name="Plett K.L."/>
            <person name="Tsai I.J."/>
            <person name="Slot J."/>
            <person name="Sipos G."/>
            <person name="Plett J."/>
            <person name="Nagy L.G."/>
            <person name="Grigoriev I.V."/>
        </authorList>
    </citation>
    <scope>NUCLEOTIDE SEQUENCE</scope>
    <source>
        <strain evidence="3">CCBAS 213</strain>
    </source>
</reference>
<dbReference type="InterPro" id="IPR045340">
    <property type="entry name" value="DUF6533"/>
</dbReference>
<sequence>MSTTSIGQLLFTKYAPFMAAVLILWDHCTTFDEEVAVMWGSLKGQILTKVMNTGYIMMRAYRLWDRRNAIHKTLTVVFVACIIGATIFSVRTVLIVLRSQVQLPLDIEVCAIGLNVPKTIAYTMGLMACLFFNLFVIFITLYNALEIPRRSEYEIFDSLWHDGGRLYLIASLLWMLLLIGSVTIQMPSFFPILMLVWSLKSNIASRMHLRIESLRLSFTTHIGQD</sequence>
<dbReference type="Proteomes" id="UP001175211">
    <property type="component" value="Unassembled WGS sequence"/>
</dbReference>
<evidence type="ECO:0000259" key="2">
    <source>
        <dbReference type="Pfam" id="PF20151"/>
    </source>
</evidence>
<gene>
    <name evidence="3" type="ORF">EV420DRAFT_1649040</name>
</gene>
<feature type="domain" description="DUF6533" evidence="2">
    <location>
        <begin position="19"/>
        <end position="50"/>
    </location>
</feature>
<dbReference type="AlphaFoldDB" id="A0AA39JJI6"/>
<proteinExistence type="predicted"/>
<evidence type="ECO:0000313" key="4">
    <source>
        <dbReference type="Proteomes" id="UP001175211"/>
    </source>
</evidence>
<organism evidence="3 4">
    <name type="scientific">Armillaria tabescens</name>
    <name type="common">Ringless honey mushroom</name>
    <name type="synonym">Agaricus tabescens</name>
    <dbReference type="NCBI Taxonomy" id="1929756"/>
    <lineage>
        <taxon>Eukaryota</taxon>
        <taxon>Fungi</taxon>
        <taxon>Dikarya</taxon>
        <taxon>Basidiomycota</taxon>
        <taxon>Agaricomycotina</taxon>
        <taxon>Agaricomycetes</taxon>
        <taxon>Agaricomycetidae</taxon>
        <taxon>Agaricales</taxon>
        <taxon>Marasmiineae</taxon>
        <taxon>Physalacriaceae</taxon>
        <taxon>Desarmillaria</taxon>
    </lineage>
</organism>
<dbReference type="EMBL" id="JAUEPS010000056">
    <property type="protein sequence ID" value="KAK0443932.1"/>
    <property type="molecule type" value="Genomic_DNA"/>
</dbReference>
<keyword evidence="1" id="KW-0812">Transmembrane</keyword>
<accession>A0AA39JJI6</accession>
<evidence type="ECO:0000256" key="1">
    <source>
        <dbReference type="SAM" id="Phobius"/>
    </source>
</evidence>
<feature type="transmembrane region" description="Helical" evidence="1">
    <location>
        <begin position="119"/>
        <end position="145"/>
    </location>
</feature>
<dbReference type="RefSeq" id="XP_060324899.1">
    <property type="nucleotide sequence ID" value="XM_060478245.1"/>
</dbReference>
<feature type="transmembrane region" description="Helical" evidence="1">
    <location>
        <begin position="76"/>
        <end position="99"/>
    </location>
</feature>
<comment type="caution">
    <text evidence="3">The sequence shown here is derived from an EMBL/GenBank/DDBJ whole genome shotgun (WGS) entry which is preliminary data.</text>
</comment>
<keyword evidence="4" id="KW-1185">Reference proteome</keyword>
<dbReference type="Pfam" id="PF20151">
    <property type="entry name" value="DUF6533"/>
    <property type="match status" value="1"/>
</dbReference>
<protein>
    <recommendedName>
        <fullName evidence="2">DUF6533 domain-containing protein</fullName>
    </recommendedName>
</protein>
<keyword evidence="1" id="KW-1133">Transmembrane helix</keyword>
<feature type="transmembrane region" description="Helical" evidence="1">
    <location>
        <begin position="166"/>
        <end position="184"/>
    </location>
</feature>
<name>A0AA39JJI6_ARMTA</name>
<keyword evidence="1" id="KW-0472">Membrane</keyword>
<dbReference type="GeneID" id="85361793"/>